<keyword evidence="15" id="KW-1185">Reference proteome</keyword>
<dbReference type="Gene3D" id="3.30.465.10">
    <property type="match status" value="1"/>
</dbReference>
<dbReference type="SMART" id="SM01091">
    <property type="entry name" value="CorC_HlyC"/>
    <property type="match status" value="1"/>
</dbReference>
<feature type="domain" description="CBS" evidence="12">
    <location>
        <begin position="206"/>
        <end position="267"/>
    </location>
</feature>
<comment type="subcellular location">
    <subcellularLocation>
        <location evidence="1">Membrane</location>
        <topology evidence="1">Multi-pass membrane protein</topology>
    </subcellularLocation>
</comment>
<name>A0A7X2NPT4_9FIRM</name>
<dbReference type="GO" id="GO:0005886">
    <property type="term" value="C:plasma membrane"/>
    <property type="evidence" value="ECO:0007669"/>
    <property type="project" value="TreeGrafter"/>
</dbReference>
<reference evidence="14 15" key="1">
    <citation type="submission" date="2019-08" db="EMBL/GenBank/DDBJ databases">
        <title>In-depth cultivation of the pig gut microbiome towards novel bacterial diversity and tailored functional studies.</title>
        <authorList>
            <person name="Wylensek D."/>
            <person name="Hitch T.C.A."/>
            <person name="Clavel T."/>
        </authorList>
    </citation>
    <scope>NUCLEOTIDE SEQUENCE [LARGE SCALE GENOMIC DNA]</scope>
    <source>
        <strain evidence="14 15">Oil+RF-744-GAM-WT-6</strain>
    </source>
</reference>
<dbReference type="SUPFAM" id="SSF54631">
    <property type="entry name" value="CBS-domain pair"/>
    <property type="match status" value="1"/>
</dbReference>
<evidence type="ECO:0000256" key="6">
    <source>
        <dbReference type="ARBA" id="ARBA00023122"/>
    </source>
</evidence>
<proteinExistence type="inferred from homology"/>
<dbReference type="InterPro" id="IPR046342">
    <property type="entry name" value="CBS_dom_sf"/>
</dbReference>
<feature type="region of interest" description="Disordered" evidence="10">
    <location>
        <begin position="419"/>
        <end position="440"/>
    </location>
</feature>
<dbReference type="FunFam" id="3.10.580.10:FF:000002">
    <property type="entry name" value="Magnesium/cobalt efflux protein CorC"/>
    <property type="match status" value="1"/>
</dbReference>
<feature type="compositionally biased region" description="Basic and acidic residues" evidence="10">
    <location>
        <begin position="419"/>
        <end position="433"/>
    </location>
</feature>
<evidence type="ECO:0000259" key="13">
    <source>
        <dbReference type="PROSITE" id="PS51846"/>
    </source>
</evidence>
<comment type="caution">
    <text evidence="14">The sequence shown here is derived from an EMBL/GenBank/DDBJ whole genome shotgun (WGS) entry which is preliminary data.</text>
</comment>
<dbReference type="Pfam" id="PF00571">
    <property type="entry name" value="CBS"/>
    <property type="match status" value="2"/>
</dbReference>
<keyword evidence="7 9" id="KW-0472">Membrane</keyword>
<keyword evidence="6 8" id="KW-0129">CBS domain</keyword>
<evidence type="ECO:0000256" key="8">
    <source>
        <dbReference type="PROSITE-ProRule" id="PRU00703"/>
    </source>
</evidence>
<feature type="transmembrane region" description="Helical" evidence="11">
    <location>
        <begin position="12"/>
        <end position="33"/>
    </location>
</feature>
<dbReference type="InterPro" id="IPR002550">
    <property type="entry name" value="CNNM"/>
</dbReference>
<evidence type="ECO:0000256" key="10">
    <source>
        <dbReference type="SAM" id="MobiDB-lite"/>
    </source>
</evidence>
<evidence type="ECO:0000256" key="7">
    <source>
        <dbReference type="ARBA" id="ARBA00023136"/>
    </source>
</evidence>
<evidence type="ECO:0000256" key="2">
    <source>
        <dbReference type="ARBA" id="ARBA00006337"/>
    </source>
</evidence>
<evidence type="ECO:0000256" key="4">
    <source>
        <dbReference type="ARBA" id="ARBA00022737"/>
    </source>
</evidence>
<dbReference type="AlphaFoldDB" id="A0A7X2NPT4"/>
<dbReference type="PROSITE" id="PS51371">
    <property type="entry name" value="CBS"/>
    <property type="match status" value="2"/>
</dbReference>
<dbReference type="PANTHER" id="PTHR22777:SF17">
    <property type="entry name" value="UPF0053 PROTEIN SLL0260"/>
    <property type="match status" value="1"/>
</dbReference>
<dbReference type="SMART" id="SM00116">
    <property type="entry name" value="CBS"/>
    <property type="match status" value="2"/>
</dbReference>
<sequence length="440" mass="50080">MSNQSTESLVISLVILVIFSGIFSATETAYSVASKIKLKSMDNDGKPGAKGALDILDHYDKFLSTVLIGNNIVNILSATLATILFTRIYGEGGATISTIVMTLLVLMFGEIAPKSIAKQAPEAFACRLVGLVKFFMTILTPLSLVFRGWQNLVQHMIHVENDDSDIQDELITMVDEAEREGDLEEHESDLISAAIEFNDLDVRDVLTPRVDVVAVEIGTPVEEIERTFRMNSFSRLPVYERSIDNIVGLIHEKDFYNLLYQDKEKAIIRKIIKPVVYTSENVKISTLLKQLQKAKVHLAVVLDEYGGTAGIITMEDIIEELVGEIWDEHDTVKEYYQKIDDQTYLIQCDADIDDMLDRFGEKPEEDEYDFITVSGWVIHELDHIPQVGEEFDFGHLHITITKADQRKVIQIRVEIRPKKEEKENRRDHRSDKKEEEEDDR</sequence>
<dbReference type="Pfam" id="PF01595">
    <property type="entry name" value="CNNM"/>
    <property type="match status" value="1"/>
</dbReference>
<dbReference type="Gene3D" id="3.10.580.10">
    <property type="entry name" value="CBS-domain"/>
    <property type="match status" value="1"/>
</dbReference>
<feature type="domain" description="CBS" evidence="12">
    <location>
        <begin position="271"/>
        <end position="328"/>
    </location>
</feature>
<protein>
    <submittedName>
        <fullName evidence="14">HlyC/CorC family transporter</fullName>
    </submittedName>
</protein>
<dbReference type="Proteomes" id="UP000461880">
    <property type="component" value="Unassembled WGS sequence"/>
</dbReference>
<feature type="domain" description="CNNM transmembrane" evidence="13">
    <location>
        <begin position="2"/>
        <end position="187"/>
    </location>
</feature>
<dbReference type="InterPro" id="IPR036318">
    <property type="entry name" value="FAD-bd_PCMH-like_sf"/>
</dbReference>
<dbReference type="InterPro" id="IPR016169">
    <property type="entry name" value="FAD-bd_PCMH_sub2"/>
</dbReference>
<evidence type="ECO:0000256" key="11">
    <source>
        <dbReference type="SAM" id="Phobius"/>
    </source>
</evidence>
<dbReference type="Pfam" id="PF03471">
    <property type="entry name" value="CorC_HlyC"/>
    <property type="match status" value="1"/>
</dbReference>
<dbReference type="InterPro" id="IPR000644">
    <property type="entry name" value="CBS_dom"/>
</dbReference>
<keyword evidence="4" id="KW-0677">Repeat</keyword>
<dbReference type="SUPFAM" id="SSF56176">
    <property type="entry name" value="FAD-binding/transporter-associated domain-like"/>
    <property type="match status" value="1"/>
</dbReference>
<gene>
    <name evidence="14" type="ORF">FYJ51_00415</name>
</gene>
<evidence type="ECO:0000313" key="15">
    <source>
        <dbReference type="Proteomes" id="UP000461880"/>
    </source>
</evidence>
<dbReference type="RefSeq" id="WP_154502055.1">
    <property type="nucleotide sequence ID" value="NZ_VUMN01000001.1"/>
</dbReference>
<keyword evidence="3 9" id="KW-0812">Transmembrane</keyword>
<dbReference type="InterPro" id="IPR005170">
    <property type="entry name" value="Transptr-assoc_dom"/>
</dbReference>
<feature type="transmembrane region" description="Helical" evidence="11">
    <location>
        <begin position="92"/>
        <end position="112"/>
    </location>
</feature>
<dbReference type="EMBL" id="VUMN01000001">
    <property type="protein sequence ID" value="MSS57374.1"/>
    <property type="molecule type" value="Genomic_DNA"/>
</dbReference>
<evidence type="ECO:0000256" key="1">
    <source>
        <dbReference type="ARBA" id="ARBA00004141"/>
    </source>
</evidence>
<feature type="transmembrane region" description="Helical" evidence="11">
    <location>
        <begin position="124"/>
        <end position="146"/>
    </location>
</feature>
<dbReference type="InterPro" id="IPR044751">
    <property type="entry name" value="Ion_transp-like_CBS"/>
</dbReference>
<dbReference type="GO" id="GO:0050660">
    <property type="term" value="F:flavin adenine dinucleotide binding"/>
    <property type="evidence" value="ECO:0007669"/>
    <property type="project" value="InterPro"/>
</dbReference>
<accession>A0A7X2NPT4</accession>
<evidence type="ECO:0000259" key="12">
    <source>
        <dbReference type="PROSITE" id="PS51371"/>
    </source>
</evidence>
<feature type="transmembrane region" description="Helical" evidence="11">
    <location>
        <begin position="62"/>
        <end position="86"/>
    </location>
</feature>
<evidence type="ECO:0000256" key="5">
    <source>
        <dbReference type="ARBA" id="ARBA00022989"/>
    </source>
</evidence>
<comment type="similarity">
    <text evidence="2">Belongs to the UPF0053 family.</text>
</comment>
<dbReference type="PROSITE" id="PS51846">
    <property type="entry name" value="CNNM"/>
    <property type="match status" value="1"/>
</dbReference>
<evidence type="ECO:0000256" key="3">
    <source>
        <dbReference type="ARBA" id="ARBA00022692"/>
    </source>
</evidence>
<evidence type="ECO:0000256" key="9">
    <source>
        <dbReference type="PROSITE-ProRule" id="PRU01193"/>
    </source>
</evidence>
<organism evidence="14 15">
    <name type="scientific">Stecheria intestinalis</name>
    <dbReference type="NCBI Taxonomy" id="2606630"/>
    <lineage>
        <taxon>Bacteria</taxon>
        <taxon>Bacillati</taxon>
        <taxon>Bacillota</taxon>
        <taxon>Erysipelotrichia</taxon>
        <taxon>Erysipelotrichales</taxon>
        <taxon>Erysipelotrichaceae</taxon>
        <taxon>Stecheria</taxon>
    </lineage>
</organism>
<keyword evidence="5 9" id="KW-1133">Transmembrane helix</keyword>
<evidence type="ECO:0000313" key="14">
    <source>
        <dbReference type="EMBL" id="MSS57374.1"/>
    </source>
</evidence>
<dbReference type="CDD" id="cd04590">
    <property type="entry name" value="CBS_pair_CorC_HlyC_assoc"/>
    <property type="match status" value="1"/>
</dbReference>
<dbReference type="PANTHER" id="PTHR22777">
    <property type="entry name" value="HEMOLYSIN-RELATED"/>
    <property type="match status" value="1"/>
</dbReference>